<name>A0AAN7Y3I0_ELEMC</name>
<reference evidence="4 5" key="2">
    <citation type="journal article" date="2023" name="Mol. Biol. Evol.">
        <title>Genomics of Secondarily Temperate Adaptation in the Only Non-Antarctic Icefish.</title>
        <authorList>
            <person name="Rivera-Colon A.G."/>
            <person name="Rayamajhi N."/>
            <person name="Minhas B.F."/>
            <person name="Madrigal G."/>
            <person name="Bilyk K.T."/>
            <person name="Yoon V."/>
            <person name="Hune M."/>
            <person name="Gregory S."/>
            <person name="Cheng C.H.C."/>
            <person name="Catchen J.M."/>
        </authorList>
    </citation>
    <scope>NUCLEOTIDE SEQUENCE [LARGE SCALE GENOMIC DNA]</scope>
    <source>
        <strain evidence="4">JMC-PN-2008</strain>
    </source>
</reference>
<sequence length="338" mass="38078">MKLLHVPMAVAVLSALVVTAAAAGPKTGVSGVNLNGKMFTLSSSAGGIYFYPPQFYTNPYPTRRYPTRPYYTTIRPYTPESTVSRKYIPSNTTSRNTSELLTTRRPTTTTTSYPRPTATHLPTTTASRIRGWSVCLRYLTDYSTTIFTLGQSMYPLSFGVKTTDPAYFLNMDPFGQSLSFRPILKFLPGIKSEVWSRVCLIVDNMKHVAQVFSGSKTSIRKLLPRQFVWSGEPVINFSEFNGQLTDVQMWDHTLSKLDVLNYMTCGTISGPYSGSLITWSYISYSSSGITLLEDDAYEWQARQPISSRRRSSGGLKKRVKRILNMMESNPVWEKYLLK</sequence>
<feature type="compositionally biased region" description="Low complexity" evidence="1">
    <location>
        <begin position="103"/>
        <end position="119"/>
    </location>
</feature>
<keyword evidence="5" id="KW-1185">Reference proteome</keyword>
<dbReference type="SMART" id="SM00159">
    <property type="entry name" value="PTX"/>
    <property type="match status" value="1"/>
</dbReference>
<keyword evidence="2" id="KW-0732">Signal</keyword>
<evidence type="ECO:0000259" key="3">
    <source>
        <dbReference type="SMART" id="SM00159"/>
    </source>
</evidence>
<gene>
    <name evidence="4" type="ORF">PBY51_012689</name>
</gene>
<feature type="region of interest" description="Disordered" evidence="1">
    <location>
        <begin position="84"/>
        <end position="120"/>
    </location>
</feature>
<evidence type="ECO:0000256" key="1">
    <source>
        <dbReference type="SAM" id="MobiDB-lite"/>
    </source>
</evidence>
<accession>A0AAN7Y3I0</accession>
<evidence type="ECO:0000313" key="5">
    <source>
        <dbReference type="Proteomes" id="UP001346869"/>
    </source>
</evidence>
<reference evidence="4 5" key="1">
    <citation type="journal article" date="2023" name="Genes (Basel)">
        <title>Chromosome-Level Genome Assembly and Circadian Gene Repertoire of the Patagonia Blennie Eleginops maclovinus-The Closest Ancestral Proxy of Antarctic Cryonotothenioids.</title>
        <authorList>
            <person name="Cheng C.C."/>
            <person name="Rivera-Colon A.G."/>
            <person name="Minhas B.F."/>
            <person name="Wilson L."/>
            <person name="Rayamajhi N."/>
            <person name="Vargas-Chacoff L."/>
            <person name="Catchen J.M."/>
        </authorList>
    </citation>
    <scope>NUCLEOTIDE SEQUENCE [LARGE SCALE GENOMIC DNA]</scope>
    <source>
        <strain evidence="4">JMC-PN-2008</strain>
    </source>
</reference>
<protein>
    <recommendedName>
        <fullName evidence="3">Pentraxin (PTX) domain-containing protein</fullName>
    </recommendedName>
</protein>
<comment type="caution">
    <text evidence="4">The sequence shown here is derived from an EMBL/GenBank/DDBJ whole genome shotgun (WGS) entry which is preliminary data.</text>
</comment>
<dbReference type="EMBL" id="JAUZQC010000004">
    <property type="protein sequence ID" value="KAK5871950.1"/>
    <property type="molecule type" value="Genomic_DNA"/>
</dbReference>
<evidence type="ECO:0000313" key="4">
    <source>
        <dbReference type="EMBL" id="KAK5871950.1"/>
    </source>
</evidence>
<feature type="compositionally biased region" description="Polar residues" evidence="1">
    <location>
        <begin position="84"/>
        <end position="101"/>
    </location>
</feature>
<proteinExistence type="predicted"/>
<feature type="chain" id="PRO_5042909503" description="Pentraxin (PTX) domain-containing protein" evidence="2">
    <location>
        <begin position="23"/>
        <end position="338"/>
    </location>
</feature>
<dbReference type="SUPFAM" id="SSF49899">
    <property type="entry name" value="Concanavalin A-like lectins/glucanases"/>
    <property type="match status" value="1"/>
</dbReference>
<feature type="signal peptide" evidence="2">
    <location>
        <begin position="1"/>
        <end position="22"/>
    </location>
</feature>
<evidence type="ECO:0000256" key="2">
    <source>
        <dbReference type="SAM" id="SignalP"/>
    </source>
</evidence>
<dbReference type="InterPro" id="IPR001759">
    <property type="entry name" value="PTX_dom"/>
</dbReference>
<dbReference type="AlphaFoldDB" id="A0AAN7Y3I0"/>
<dbReference type="InterPro" id="IPR013320">
    <property type="entry name" value="ConA-like_dom_sf"/>
</dbReference>
<dbReference type="Proteomes" id="UP001346869">
    <property type="component" value="Unassembled WGS sequence"/>
</dbReference>
<feature type="domain" description="Pentraxin (PTX)" evidence="3">
    <location>
        <begin position="103"/>
        <end position="304"/>
    </location>
</feature>
<dbReference type="Gene3D" id="2.60.120.200">
    <property type="match status" value="1"/>
</dbReference>
<organism evidence="4 5">
    <name type="scientific">Eleginops maclovinus</name>
    <name type="common">Patagonian blennie</name>
    <name type="synonym">Eleginus maclovinus</name>
    <dbReference type="NCBI Taxonomy" id="56733"/>
    <lineage>
        <taxon>Eukaryota</taxon>
        <taxon>Metazoa</taxon>
        <taxon>Chordata</taxon>
        <taxon>Craniata</taxon>
        <taxon>Vertebrata</taxon>
        <taxon>Euteleostomi</taxon>
        <taxon>Actinopterygii</taxon>
        <taxon>Neopterygii</taxon>
        <taxon>Teleostei</taxon>
        <taxon>Neoteleostei</taxon>
        <taxon>Acanthomorphata</taxon>
        <taxon>Eupercaria</taxon>
        <taxon>Perciformes</taxon>
        <taxon>Notothenioidei</taxon>
        <taxon>Eleginopidae</taxon>
        <taxon>Eleginops</taxon>
    </lineage>
</organism>